<dbReference type="Pfam" id="PF00535">
    <property type="entry name" value="Glycos_transf_2"/>
    <property type="match status" value="1"/>
</dbReference>
<dbReference type="GO" id="GO:0016758">
    <property type="term" value="F:hexosyltransferase activity"/>
    <property type="evidence" value="ECO:0007669"/>
    <property type="project" value="UniProtKB-ARBA"/>
</dbReference>
<sequence length="325" mass="37072">MYMNTISNKQIVTVAVITYHSAATVLETLDSIVGQSYGPKNIELIISDDGSKDNTVQIINEWLALHRAKFHTAKFFANEVNGGISKNCNVAWKAATSEWIKTIAGDDILLPNCLTDNIDFISVTNVSHVAAIFSLMKVFHVASNEKLFQEQTSPSSNYFDFFELSAAKQNKYLKIHGLPIAPSSFIRRVALADVGYADERFKLMEDYPLWFKFTLNNYSLKLMKVPTVCYRKAESMSNTKQKLINEVFLYEVIKVDKLLILPTISKYNSLLKLRKKYWPYFLLFVSGLFNNRPTNTSRLVVNVIYLFKPGALSFQMKKIKHKLGF</sequence>
<dbReference type="PANTHER" id="PTHR22916">
    <property type="entry name" value="GLYCOSYLTRANSFERASE"/>
    <property type="match status" value="1"/>
</dbReference>
<keyword evidence="2" id="KW-0808">Transferase</keyword>
<evidence type="ECO:0000313" key="2">
    <source>
        <dbReference type="EMBL" id="ABX50188.1"/>
    </source>
</evidence>
<accession>A9KVT9</accession>
<feature type="domain" description="Glycosyltransferase 2-like" evidence="1">
    <location>
        <begin position="13"/>
        <end position="130"/>
    </location>
</feature>
<dbReference type="Gene3D" id="3.90.550.10">
    <property type="entry name" value="Spore Coat Polysaccharide Biosynthesis Protein SpsA, Chain A"/>
    <property type="match status" value="1"/>
</dbReference>
<dbReference type="PANTHER" id="PTHR22916:SF3">
    <property type="entry name" value="UDP-GLCNAC:BETAGAL BETA-1,3-N-ACETYLGLUCOSAMINYLTRANSFERASE-LIKE PROTEIN 1"/>
    <property type="match status" value="1"/>
</dbReference>
<dbReference type="InterPro" id="IPR001173">
    <property type="entry name" value="Glyco_trans_2-like"/>
</dbReference>
<organism evidence="2 3">
    <name type="scientific">Shewanella baltica (strain OS195)</name>
    <dbReference type="NCBI Taxonomy" id="399599"/>
    <lineage>
        <taxon>Bacteria</taxon>
        <taxon>Pseudomonadati</taxon>
        <taxon>Pseudomonadota</taxon>
        <taxon>Gammaproteobacteria</taxon>
        <taxon>Alteromonadales</taxon>
        <taxon>Shewanellaceae</taxon>
        <taxon>Shewanella</taxon>
    </lineage>
</organism>
<dbReference type="Proteomes" id="UP000000770">
    <property type="component" value="Chromosome"/>
</dbReference>
<reference evidence="2 3" key="1">
    <citation type="submission" date="2007-11" db="EMBL/GenBank/DDBJ databases">
        <title>Complete sequence of chromosome of Shewanella baltica OS195.</title>
        <authorList>
            <consortium name="US DOE Joint Genome Institute"/>
            <person name="Copeland A."/>
            <person name="Lucas S."/>
            <person name="Lapidus A."/>
            <person name="Barry K."/>
            <person name="Glavina del Rio T."/>
            <person name="Dalin E."/>
            <person name="Tice H."/>
            <person name="Pitluck S."/>
            <person name="Chain P."/>
            <person name="Malfatti S."/>
            <person name="Shin M."/>
            <person name="Vergez L."/>
            <person name="Schmutz J."/>
            <person name="Larimer F."/>
            <person name="Land M."/>
            <person name="Hauser L."/>
            <person name="Kyrpides N."/>
            <person name="Kim E."/>
            <person name="Brettar I."/>
            <person name="Rodrigues J."/>
            <person name="Konstantinidis K."/>
            <person name="Klappenbach J."/>
            <person name="Hofle M."/>
            <person name="Tiedje J."/>
            <person name="Richardson P."/>
        </authorList>
    </citation>
    <scope>NUCLEOTIDE SEQUENCE [LARGE SCALE GENOMIC DNA]</scope>
    <source>
        <strain evidence="2 3">OS195</strain>
    </source>
</reference>
<dbReference type="KEGG" id="sbn:Sbal195_3023"/>
<evidence type="ECO:0000259" key="1">
    <source>
        <dbReference type="Pfam" id="PF00535"/>
    </source>
</evidence>
<dbReference type="InterPro" id="IPR029044">
    <property type="entry name" value="Nucleotide-diphossugar_trans"/>
</dbReference>
<dbReference type="HOGENOM" id="CLU_025996_0_4_6"/>
<dbReference type="EMBL" id="CP000891">
    <property type="protein sequence ID" value="ABX50188.1"/>
    <property type="molecule type" value="Genomic_DNA"/>
</dbReference>
<gene>
    <name evidence="2" type="ordered locus">Sbal195_3023</name>
</gene>
<dbReference type="AlphaFoldDB" id="A9KVT9"/>
<dbReference type="SUPFAM" id="SSF53448">
    <property type="entry name" value="Nucleotide-diphospho-sugar transferases"/>
    <property type="match status" value="1"/>
</dbReference>
<proteinExistence type="predicted"/>
<name>A9KVT9_SHEB9</name>
<dbReference type="CAZy" id="GT2">
    <property type="family name" value="Glycosyltransferase Family 2"/>
</dbReference>
<evidence type="ECO:0000313" key="3">
    <source>
        <dbReference type="Proteomes" id="UP000000770"/>
    </source>
</evidence>
<protein>
    <submittedName>
        <fullName evidence="2">Glycosyl transferase family 2</fullName>
    </submittedName>
</protein>